<dbReference type="AlphaFoldDB" id="A0A6J6YHM3"/>
<dbReference type="Pfam" id="PF11139">
    <property type="entry name" value="SfLAP"/>
    <property type="match status" value="1"/>
</dbReference>
<sequence>MGGLVSGLAVLGLMVGLTPLGLMAVFVVLGGKRPTANGIAFLAGWFSVLLGIVLAAALLLNGQVKPKTAPSTAMLWLTLVLGVGCLLVAVRIRRKAAKPHPESGTPAWLTKLESVGPGGSFIAGVTTPTYPAAIAAGTDLIRSDVGTSGRFVALGVFLVLATALVTVPVAMQIARPESAQATIARWRIAVIARRQALLIWLLLLLGAYLAAKGAIQLASN</sequence>
<feature type="transmembrane region" description="Helical" evidence="1">
    <location>
        <begin position="151"/>
        <end position="171"/>
    </location>
</feature>
<evidence type="ECO:0000256" key="1">
    <source>
        <dbReference type="SAM" id="Phobius"/>
    </source>
</evidence>
<dbReference type="InterPro" id="IPR021315">
    <property type="entry name" value="Gap/Sap"/>
</dbReference>
<feature type="transmembrane region" description="Helical" evidence="1">
    <location>
        <begin position="41"/>
        <end position="61"/>
    </location>
</feature>
<gene>
    <name evidence="2" type="ORF">UFOPK2992_01237</name>
</gene>
<organism evidence="2">
    <name type="scientific">freshwater metagenome</name>
    <dbReference type="NCBI Taxonomy" id="449393"/>
    <lineage>
        <taxon>unclassified sequences</taxon>
        <taxon>metagenomes</taxon>
        <taxon>ecological metagenomes</taxon>
    </lineage>
</organism>
<keyword evidence="1" id="KW-1133">Transmembrane helix</keyword>
<reference evidence="2" key="1">
    <citation type="submission" date="2020-05" db="EMBL/GenBank/DDBJ databases">
        <authorList>
            <person name="Chiriac C."/>
            <person name="Salcher M."/>
            <person name="Ghai R."/>
            <person name="Kavagutti S V."/>
        </authorList>
    </citation>
    <scope>NUCLEOTIDE SEQUENCE</scope>
</reference>
<protein>
    <submittedName>
        <fullName evidence="2">Unannotated protein</fullName>
    </submittedName>
</protein>
<dbReference type="EMBL" id="CAFAAI010000218">
    <property type="protein sequence ID" value="CAB4805067.1"/>
    <property type="molecule type" value="Genomic_DNA"/>
</dbReference>
<keyword evidence="1" id="KW-0472">Membrane</keyword>
<feature type="transmembrane region" description="Helical" evidence="1">
    <location>
        <begin position="73"/>
        <end position="90"/>
    </location>
</feature>
<accession>A0A6J6YHM3</accession>
<evidence type="ECO:0000313" key="2">
    <source>
        <dbReference type="EMBL" id="CAB4805067.1"/>
    </source>
</evidence>
<proteinExistence type="predicted"/>
<feature type="transmembrane region" description="Helical" evidence="1">
    <location>
        <begin position="6"/>
        <end position="29"/>
    </location>
</feature>
<feature type="transmembrane region" description="Helical" evidence="1">
    <location>
        <begin position="191"/>
        <end position="211"/>
    </location>
</feature>
<keyword evidence="1" id="KW-0812">Transmembrane</keyword>
<name>A0A6J6YHM3_9ZZZZ</name>